<dbReference type="EMBL" id="OZ035834">
    <property type="protein sequence ID" value="CAL1575464.1"/>
    <property type="molecule type" value="Genomic_DNA"/>
</dbReference>
<evidence type="ECO:0000313" key="2">
    <source>
        <dbReference type="EMBL" id="CAL1575464.1"/>
    </source>
</evidence>
<evidence type="ECO:0000256" key="1">
    <source>
        <dbReference type="SAM" id="MobiDB-lite"/>
    </source>
</evidence>
<dbReference type="AlphaFoldDB" id="A0AAV2JJW3"/>
<feature type="region of interest" description="Disordered" evidence="1">
    <location>
        <begin position="1"/>
        <end position="31"/>
    </location>
</feature>
<evidence type="ECO:0000313" key="3">
    <source>
        <dbReference type="Proteomes" id="UP001497482"/>
    </source>
</evidence>
<name>A0AAV2JJW3_KNICA</name>
<proteinExistence type="predicted"/>
<organism evidence="2 3">
    <name type="scientific">Knipowitschia caucasica</name>
    <name type="common">Caucasian dwarf goby</name>
    <name type="synonym">Pomatoschistus caucasicus</name>
    <dbReference type="NCBI Taxonomy" id="637954"/>
    <lineage>
        <taxon>Eukaryota</taxon>
        <taxon>Metazoa</taxon>
        <taxon>Chordata</taxon>
        <taxon>Craniata</taxon>
        <taxon>Vertebrata</taxon>
        <taxon>Euteleostomi</taxon>
        <taxon>Actinopterygii</taxon>
        <taxon>Neopterygii</taxon>
        <taxon>Teleostei</taxon>
        <taxon>Neoteleostei</taxon>
        <taxon>Acanthomorphata</taxon>
        <taxon>Gobiaria</taxon>
        <taxon>Gobiiformes</taxon>
        <taxon>Gobioidei</taxon>
        <taxon>Gobiidae</taxon>
        <taxon>Gobiinae</taxon>
        <taxon>Knipowitschia</taxon>
    </lineage>
</organism>
<dbReference type="Proteomes" id="UP001497482">
    <property type="component" value="Chromosome 12"/>
</dbReference>
<accession>A0AAV2JJW3</accession>
<reference evidence="2 3" key="1">
    <citation type="submission" date="2024-04" db="EMBL/GenBank/DDBJ databases">
        <authorList>
            <person name="Waldvogel A.-M."/>
            <person name="Schoenle A."/>
        </authorList>
    </citation>
    <scope>NUCLEOTIDE SEQUENCE [LARGE SCALE GENOMIC DNA]</scope>
</reference>
<gene>
    <name evidence="2" type="ORF">KC01_LOCUS7036</name>
</gene>
<protein>
    <submittedName>
        <fullName evidence="2">Uncharacterized protein</fullName>
    </submittedName>
</protein>
<keyword evidence="3" id="KW-1185">Reference proteome</keyword>
<sequence length="177" mass="19809">MKSHKGPAAANYLPAPLDKNMDEVPSKQEPSQQFLVRAVKDEEITEKFFPVPPKEPAAIDLSHLSPPQQDEIKPFLNPGLFQETPGFTSLVQHQIHLKQEAPKRQRSYRIPERPTRVLLTSPSSAPLSSYLHWLLSSSCTAGTVSASETYQGALDSPRTPPLVLSFSPSFLLFHRRR</sequence>